<keyword evidence="1" id="KW-0677">Repeat</keyword>
<dbReference type="AlphaFoldDB" id="A0A875S1F0"/>
<dbReference type="KEGG" id="bnn:FOA43_000541"/>
<dbReference type="CDD" id="cd12453">
    <property type="entry name" value="RRM1_RIM4_like"/>
    <property type="match status" value="1"/>
</dbReference>
<dbReference type="PROSITE" id="PS50102">
    <property type="entry name" value="RRM"/>
    <property type="match status" value="2"/>
</dbReference>
<evidence type="ECO:0000256" key="2">
    <source>
        <dbReference type="ARBA" id="ARBA00022884"/>
    </source>
</evidence>
<keyword evidence="2 3" id="KW-0694">RNA-binding</keyword>
<dbReference type="GeneID" id="62193942"/>
<dbReference type="GO" id="GO:0003723">
    <property type="term" value="F:RNA binding"/>
    <property type="evidence" value="ECO:0007669"/>
    <property type="project" value="UniProtKB-UniRule"/>
</dbReference>
<feature type="compositionally biased region" description="Basic and acidic residues" evidence="4">
    <location>
        <begin position="1"/>
        <end position="16"/>
    </location>
</feature>
<feature type="region of interest" description="Disordered" evidence="4">
    <location>
        <begin position="768"/>
        <end position="791"/>
    </location>
</feature>
<accession>A0A875S1F0</accession>
<dbReference type="Gene3D" id="3.30.70.330">
    <property type="match status" value="2"/>
</dbReference>
<dbReference type="InterPro" id="IPR035979">
    <property type="entry name" value="RBD_domain_sf"/>
</dbReference>
<dbReference type="OrthoDB" id="410044at2759"/>
<proteinExistence type="predicted"/>
<gene>
    <name evidence="6" type="ORF">FOA43_000541</name>
</gene>
<organism evidence="6 7">
    <name type="scientific">Eeniella nana</name>
    <name type="common">Yeast</name>
    <name type="synonym">Brettanomyces nanus</name>
    <dbReference type="NCBI Taxonomy" id="13502"/>
    <lineage>
        <taxon>Eukaryota</taxon>
        <taxon>Fungi</taxon>
        <taxon>Dikarya</taxon>
        <taxon>Ascomycota</taxon>
        <taxon>Saccharomycotina</taxon>
        <taxon>Pichiomycetes</taxon>
        <taxon>Pichiales</taxon>
        <taxon>Pichiaceae</taxon>
        <taxon>Brettanomyces</taxon>
    </lineage>
</organism>
<dbReference type="SUPFAM" id="SSF54928">
    <property type="entry name" value="RNA-binding domain, RBD"/>
    <property type="match status" value="2"/>
</dbReference>
<feature type="region of interest" description="Disordered" evidence="4">
    <location>
        <begin position="34"/>
        <end position="176"/>
    </location>
</feature>
<feature type="compositionally biased region" description="Low complexity" evidence="4">
    <location>
        <begin position="144"/>
        <end position="158"/>
    </location>
</feature>
<evidence type="ECO:0000313" key="6">
    <source>
        <dbReference type="EMBL" id="QPG73234.1"/>
    </source>
</evidence>
<dbReference type="InterPro" id="IPR000504">
    <property type="entry name" value="RRM_dom"/>
</dbReference>
<evidence type="ECO:0000256" key="4">
    <source>
        <dbReference type="SAM" id="MobiDB-lite"/>
    </source>
</evidence>
<keyword evidence="7" id="KW-1185">Reference proteome</keyword>
<evidence type="ECO:0000259" key="5">
    <source>
        <dbReference type="PROSITE" id="PS50102"/>
    </source>
</evidence>
<evidence type="ECO:0000256" key="3">
    <source>
        <dbReference type="PROSITE-ProRule" id="PRU00176"/>
    </source>
</evidence>
<dbReference type="Pfam" id="PF00076">
    <property type="entry name" value="RRM_1"/>
    <property type="match status" value="2"/>
</dbReference>
<dbReference type="InterPro" id="IPR034352">
    <property type="entry name" value="Rim4_RRM1"/>
</dbReference>
<feature type="compositionally biased region" description="Acidic residues" evidence="4">
    <location>
        <begin position="35"/>
        <end position="50"/>
    </location>
</feature>
<dbReference type="RefSeq" id="XP_038776799.1">
    <property type="nucleotide sequence ID" value="XM_038920871.1"/>
</dbReference>
<evidence type="ECO:0000313" key="7">
    <source>
        <dbReference type="Proteomes" id="UP000662931"/>
    </source>
</evidence>
<feature type="domain" description="RRM" evidence="5">
    <location>
        <begin position="184"/>
        <end position="274"/>
    </location>
</feature>
<dbReference type="InterPro" id="IPR012677">
    <property type="entry name" value="Nucleotide-bd_a/b_plait_sf"/>
</dbReference>
<sequence length="791" mass="87479">MGTTESRSKKPTHDLFAESSNVDETFRLARKLASEEPEYADSLSEEEEDGVATAPTTAVTNEQDVKKEGQGIYDSSGNAEFKGSDTDYETDATFGNIKEPTSPVVGESKNTDSEINDDSLTTEDKILLSFEEDSESKTRGISRESSTNGSTSGSGNESAVKLKGHRLYSLEKKEERKPRGRPSACIFVASLSSGLSDDVLCQSVTSHFAQWGKITLVKVLRDPANRPYAFVQYDTEKEAKTAISEGQHSILNGRTVRCERARVNRTLYLQMNDKGVSAKRLCKFLEAFGEVERMVAVDQNFEALPSQKGPSKNWFAKFVFRQDAISAFANLKTKAAWCIEWAQNLEDEYDDIPDVTIDRFSIFVGHLDPRISRQEVVERFETHGMIKEAILVNRPLNNFAFIKFKEKESAASAVEAENHALFKYQTIHVQYRELYNNYRKKYAGLSSHRLNLAPPPINFRKKYSFGSTDSRPGLRKRSIYPYRDDMARGLGMGSRLAHNALPVGAISQQKSNFRSISGGGLAPNCIVDSPGEIQSYAMSAGGARNSIDDKGRLKRFSFTKVGNSSNASTKIAGLSINPFLPVDEDSSKANGSNAGSPLAANREIYQDSDTIRSNATTCSGSATKSGYTYSTVDGRESMNSELLEEMSQQQYPQPGPYNMPYYYILPTKDMGYMGGQFPTMMPPLKNPPETEEASKGGIRAVSSMASVPRTANSSTSPGYYIPYAGFSQSPGVAPPPMYPYYLYYNNCAPGSSLESNIAVPGDPRVVLHQQQDPQHENQHQQKQQKQKLEGM</sequence>
<feature type="region of interest" description="Disordered" evidence="4">
    <location>
        <begin position="1"/>
        <end position="21"/>
    </location>
</feature>
<evidence type="ECO:0000256" key="1">
    <source>
        <dbReference type="ARBA" id="ARBA00022737"/>
    </source>
</evidence>
<dbReference type="EMBL" id="CP064812">
    <property type="protein sequence ID" value="QPG73234.1"/>
    <property type="molecule type" value="Genomic_DNA"/>
</dbReference>
<dbReference type="PANTHER" id="PTHR24012">
    <property type="entry name" value="RNA BINDING PROTEIN"/>
    <property type="match status" value="1"/>
</dbReference>
<name>A0A875S1F0_EENNA</name>
<dbReference type="Proteomes" id="UP000662931">
    <property type="component" value="Chromosome 1"/>
</dbReference>
<reference evidence="6" key="1">
    <citation type="submission" date="2020-10" db="EMBL/GenBank/DDBJ databases">
        <authorList>
            <person name="Roach M.J.R."/>
        </authorList>
    </citation>
    <scope>NUCLEOTIDE SEQUENCE</scope>
    <source>
        <strain evidence="6">CBS 1945</strain>
    </source>
</reference>
<protein>
    <recommendedName>
        <fullName evidence="5">RRM domain-containing protein</fullName>
    </recommendedName>
</protein>
<dbReference type="SMART" id="SM00360">
    <property type="entry name" value="RRM"/>
    <property type="match status" value="2"/>
</dbReference>
<feature type="domain" description="RRM" evidence="5">
    <location>
        <begin position="360"/>
        <end position="434"/>
    </location>
</feature>